<organism evidence="1 2">
    <name type="scientific">Fusarium decemcellulare</name>
    <dbReference type="NCBI Taxonomy" id="57161"/>
    <lineage>
        <taxon>Eukaryota</taxon>
        <taxon>Fungi</taxon>
        <taxon>Dikarya</taxon>
        <taxon>Ascomycota</taxon>
        <taxon>Pezizomycotina</taxon>
        <taxon>Sordariomycetes</taxon>
        <taxon>Hypocreomycetidae</taxon>
        <taxon>Hypocreales</taxon>
        <taxon>Nectriaceae</taxon>
        <taxon>Fusarium</taxon>
        <taxon>Fusarium decemcellulare species complex</taxon>
    </lineage>
</organism>
<comment type="caution">
    <text evidence="1">The sequence shown here is derived from an EMBL/GenBank/DDBJ whole genome shotgun (WGS) entry which is preliminary data.</text>
</comment>
<reference evidence="1" key="1">
    <citation type="submission" date="2022-08" db="EMBL/GenBank/DDBJ databases">
        <title>Genome Sequence of Fusarium decemcellulare.</title>
        <authorList>
            <person name="Buettner E."/>
        </authorList>
    </citation>
    <scope>NUCLEOTIDE SEQUENCE</scope>
    <source>
        <strain evidence="1">Babe19</strain>
    </source>
</reference>
<evidence type="ECO:0000313" key="1">
    <source>
        <dbReference type="EMBL" id="KAJ3540566.1"/>
    </source>
</evidence>
<dbReference type="EMBL" id="JANRMS010000401">
    <property type="protein sequence ID" value="KAJ3540566.1"/>
    <property type="molecule type" value="Genomic_DNA"/>
</dbReference>
<name>A0ACC1SIJ6_9HYPO</name>
<gene>
    <name evidence="1" type="ORF">NM208_g5005</name>
</gene>
<accession>A0ACC1SIJ6</accession>
<dbReference type="Proteomes" id="UP001148629">
    <property type="component" value="Unassembled WGS sequence"/>
</dbReference>
<sequence>MSDSVQTNADKALALAIVNDFHEYFSSPLPLTEGSRYTLPRALIIVPFSPEMGGLKIENFADMYERVSQVLAKSYESGAKGFRHRLAEPEAEIWVSGNIAAVLVGWSASMDGRGDFVHTVNLCTLHRLPHESSTNENPWRISGLVDMNHLKPEVPAPPVETGPLSEIMAPYETLLAHIEARDWEAIPPLLLPGAGATITQESQVPDTFMWPEFIKRLQFEAESGPATEKKLLNCEARRCDDLAFVWAPFVLMIDGRKHAQGVTVCSFRLEEGQWLISGLQETSFTK</sequence>
<proteinExistence type="predicted"/>
<protein>
    <submittedName>
        <fullName evidence="1">Uncharacterized protein</fullName>
    </submittedName>
</protein>
<keyword evidence="2" id="KW-1185">Reference proteome</keyword>
<evidence type="ECO:0000313" key="2">
    <source>
        <dbReference type="Proteomes" id="UP001148629"/>
    </source>
</evidence>